<evidence type="ECO:0000313" key="1">
    <source>
        <dbReference type="EMBL" id="KAA8709874.1"/>
    </source>
</evidence>
<dbReference type="Proteomes" id="UP000323707">
    <property type="component" value="Unassembled WGS sequence"/>
</dbReference>
<dbReference type="AlphaFoldDB" id="A0A5M9QMC9"/>
<protein>
    <submittedName>
        <fullName evidence="1">Uncharacterized protein</fullName>
    </submittedName>
</protein>
<comment type="caution">
    <text evidence="1">The sequence shown here is derived from an EMBL/GenBank/DDBJ whole genome shotgun (WGS) entry which is preliminary data.</text>
</comment>
<reference evidence="1 2" key="1">
    <citation type="submission" date="2019-09" db="EMBL/GenBank/DDBJ databases">
        <title>Draft genome sequence of various Type strains from the CCUG.</title>
        <authorList>
            <person name="Pineiro-Iglesias B."/>
            <person name="Tunovic T."/>
            <person name="Unosson C."/>
            <person name="Inganas E."/>
            <person name="Ohlen M."/>
            <person name="Cardew S."/>
            <person name="Jensie-Markopoulos S."/>
            <person name="Salva-Serra F."/>
            <person name="Jaen-Luchoro D."/>
            <person name="Karlsson R."/>
            <person name="Svensson-Stadler L."/>
            <person name="Chun J."/>
            <person name="Moore E."/>
        </authorList>
    </citation>
    <scope>NUCLEOTIDE SEQUENCE [LARGE SCALE GENOMIC DNA]</scope>
    <source>
        <strain evidence="1 2">CCUG 32756T</strain>
    </source>
</reference>
<dbReference type="EMBL" id="VXKE01000012">
    <property type="protein sequence ID" value="KAA8709874.1"/>
    <property type="molecule type" value="Genomic_DNA"/>
</dbReference>
<organism evidence="1 2">
    <name type="scientific">Helicobacter canis</name>
    <dbReference type="NCBI Taxonomy" id="29419"/>
    <lineage>
        <taxon>Bacteria</taxon>
        <taxon>Pseudomonadati</taxon>
        <taxon>Campylobacterota</taxon>
        <taxon>Epsilonproteobacteria</taxon>
        <taxon>Campylobacterales</taxon>
        <taxon>Helicobacteraceae</taxon>
        <taxon>Helicobacter</taxon>
    </lineage>
</organism>
<dbReference type="InterPro" id="IPR029465">
    <property type="entry name" value="ATPgrasp_TupA"/>
</dbReference>
<dbReference type="Pfam" id="PF14305">
    <property type="entry name" value="ATPgrasp_TupA"/>
    <property type="match status" value="1"/>
</dbReference>
<evidence type="ECO:0000313" key="2">
    <source>
        <dbReference type="Proteomes" id="UP000323707"/>
    </source>
</evidence>
<accession>A0A5M9QMC9</accession>
<gene>
    <name evidence="1" type="ORF">F4V45_04375</name>
</gene>
<proteinExistence type="predicted"/>
<name>A0A5M9QMC9_9HELI</name>
<sequence length="216" mass="24804">MARRLLHLALGVDRLCKCFHTWQKLFFDILYDDSHCRSFVLVDYTLESISDWIDFPHLANNDFHNKIAQQKGLDSSSAKVDSRYVADSTSPQPLESTFAYKAPDDYKFHCFGGQIFIQVDTERFTSHTRTMFDTEWNALEVVYYYPLPSTTPTKPQNLPTMLDIARLLSKSCSFVRVDLYSICGAIIVGELTMTPEGGTGHFTPNEWDKKLGDLWH</sequence>